<dbReference type="Proteomes" id="UP000242715">
    <property type="component" value="Unassembled WGS sequence"/>
</dbReference>
<keyword evidence="1" id="KW-0812">Transmembrane</keyword>
<protein>
    <submittedName>
        <fullName evidence="2">Uncharacterized protein</fullName>
    </submittedName>
</protein>
<keyword evidence="3" id="KW-1185">Reference proteome</keyword>
<keyword evidence="1" id="KW-0472">Membrane</keyword>
<reference evidence="3" key="1">
    <citation type="journal article" date="2017" name="Front. Plant Sci.">
        <title>Climate Clever Clovers: New Paradigm to Reduce the Environmental Footprint of Ruminants by Breeding Low Methanogenic Forages Utilizing Haplotype Variation.</title>
        <authorList>
            <person name="Kaur P."/>
            <person name="Appels R."/>
            <person name="Bayer P.E."/>
            <person name="Keeble-Gagnere G."/>
            <person name="Wang J."/>
            <person name="Hirakawa H."/>
            <person name="Shirasawa K."/>
            <person name="Vercoe P."/>
            <person name="Stefanova K."/>
            <person name="Durmic Z."/>
            <person name="Nichols P."/>
            <person name="Revell C."/>
            <person name="Isobe S.N."/>
            <person name="Edwards D."/>
            <person name="Erskine W."/>
        </authorList>
    </citation>
    <scope>NUCLEOTIDE SEQUENCE [LARGE SCALE GENOMIC DNA]</scope>
    <source>
        <strain evidence="3">cv. Daliak</strain>
    </source>
</reference>
<feature type="transmembrane region" description="Helical" evidence="1">
    <location>
        <begin position="6"/>
        <end position="26"/>
    </location>
</feature>
<gene>
    <name evidence="2" type="ORF">TSUD_05980</name>
</gene>
<proteinExistence type="predicted"/>
<accession>A0A2Z6NC54</accession>
<keyword evidence="1" id="KW-1133">Transmembrane helix</keyword>
<evidence type="ECO:0000313" key="2">
    <source>
        <dbReference type="EMBL" id="GAU26927.1"/>
    </source>
</evidence>
<dbReference type="AlphaFoldDB" id="A0A2Z6NC54"/>
<organism evidence="2 3">
    <name type="scientific">Trifolium subterraneum</name>
    <name type="common">Subterranean clover</name>
    <dbReference type="NCBI Taxonomy" id="3900"/>
    <lineage>
        <taxon>Eukaryota</taxon>
        <taxon>Viridiplantae</taxon>
        <taxon>Streptophyta</taxon>
        <taxon>Embryophyta</taxon>
        <taxon>Tracheophyta</taxon>
        <taxon>Spermatophyta</taxon>
        <taxon>Magnoliopsida</taxon>
        <taxon>eudicotyledons</taxon>
        <taxon>Gunneridae</taxon>
        <taxon>Pentapetalae</taxon>
        <taxon>rosids</taxon>
        <taxon>fabids</taxon>
        <taxon>Fabales</taxon>
        <taxon>Fabaceae</taxon>
        <taxon>Papilionoideae</taxon>
        <taxon>50 kb inversion clade</taxon>
        <taxon>NPAAA clade</taxon>
        <taxon>Hologalegina</taxon>
        <taxon>IRL clade</taxon>
        <taxon>Trifolieae</taxon>
        <taxon>Trifolium</taxon>
    </lineage>
</organism>
<evidence type="ECO:0000256" key="1">
    <source>
        <dbReference type="SAM" id="Phobius"/>
    </source>
</evidence>
<sequence>MEIELIFYTCLILIILRYFDQFILWIHPSINVSKDILTPMIIDVIFAHRFKYLDAPSIMEDNKMALFRHIFVAIRMNLAMACFKSWMDPSSDYAKELFFVLSSLHY</sequence>
<evidence type="ECO:0000313" key="3">
    <source>
        <dbReference type="Proteomes" id="UP000242715"/>
    </source>
</evidence>
<dbReference type="EMBL" id="DF973344">
    <property type="protein sequence ID" value="GAU26927.1"/>
    <property type="molecule type" value="Genomic_DNA"/>
</dbReference>
<name>A0A2Z6NC54_TRISU</name>